<dbReference type="RefSeq" id="XP_003036495.1">
    <property type="nucleotide sequence ID" value="XM_003036449.1"/>
</dbReference>
<dbReference type="OMA" id="RTGGINS"/>
<dbReference type="InterPro" id="IPR032675">
    <property type="entry name" value="LRR_dom_sf"/>
</dbReference>
<dbReference type="KEGG" id="scm:SCHCO_02621560"/>
<evidence type="ECO:0000313" key="2">
    <source>
        <dbReference type="Proteomes" id="UP000007431"/>
    </source>
</evidence>
<dbReference type="Proteomes" id="UP000007431">
    <property type="component" value="Unassembled WGS sequence"/>
</dbReference>
<protein>
    <submittedName>
        <fullName evidence="1">Uncharacterized protein</fullName>
    </submittedName>
</protein>
<dbReference type="VEuPathDB" id="FungiDB:SCHCODRAFT_02621560"/>
<dbReference type="SUPFAM" id="SSF52047">
    <property type="entry name" value="RNI-like"/>
    <property type="match status" value="1"/>
</dbReference>
<dbReference type="HOGENOM" id="CLU_038856_0_0_1"/>
<dbReference type="eggNOG" id="ENOG502SNK0">
    <property type="taxonomic scope" value="Eukaryota"/>
</dbReference>
<dbReference type="AlphaFoldDB" id="D8PP25"/>
<dbReference type="Gene3D" id="3.80.10.10">
    <property type="entry name" value="Ribonuclease Inhibitor"/>
    <property type="match status" value="1"/>
</dbReference>
<accession>D8PP25</accession>
<evidence type="ECO:0000313" key="1">
    <source>
        <dbReference type="EMBL" id="EFJ01593.1"/>
    </source>
</evidence>
<organism evidence="2">
    <name type="scientific">Schizophyllum commune (strain H4-8 / FGSC 9210)</name>
    <name type="common">Split gill fungus</name>
    <dbReference type="NCBI Taxonomy" id="578458"/>
    <lineage>
        <taxon>Eukaryota</taxon>
        <taxon>Fungi</taxon>
        <taxon>Dikarya</taxon>
        <taxon>Basidiomycota</taxon>
        <taxon>Agaricomycotina</taxon>
        <taxon>Agaricomycetes</taxon>
        <taxon>Agaricomycetidae</taxon>
        <taxon>Agaricales</taxon>
        <taxon>Schizophyllaceae</taxon>
        <taxon>Schizophyllum</taxon>
    </lineage>
</organism>
<proteinExistence type="predicted"/>
<dbReference type="EMBL" id="GL377302">
    <property type="protein sequence ID" value="EFJ01593.1"/>
    <property type="molecule type" value="Genomic_DNA"/>
</dbReference>
<reference evidence="1 2" key="1">
    <citation type="journal article" date="2010" name="Nat. Biotechnol.">
        <title>Genome sequence of the model mushroom Schizophyllum commune.</title>
        <authorList>
            <person name="Ohm R.A."/>
            <person name="de Jong J.F."/>
            <person name="Lugones L.G."/>
            <person name="Aerts A."/>
            <person name="Kothe E."/>
            <person name="Stajich J.E."/>
            <person name="de Vries R.P."/>
            <person name="Record E."/>
            <person name="Levasseur A."/>
            <person name="Baker S.E."/>
            <person name="Bartholomew K.A."/>
            <person name="Coutinho P.M."/>
            <person name="Erdmann S."/>
            <person name="Fowler T.J."/>
            <person name="Gathman A.C."/>
            <person name="Lombard V."/>
            <person name="Henrissat B."/>
            <person name="Knabe N."/>
            <person name="Kuees U."/>
            <person name="Lilly W.W."/>
            <person name="Lindquist E."/>
            <person name="Lucas S."/>
            <person name="Magnuson J.K."/>
            <person name="Piumi F."/>
            <person name="Raudaskoski M."/>
            <person name="Salamov A."/>
            <person name="Schmutz J."/>
            <person name="Schwarze F.W.M.R."/>
            <person name="vanKuyk P.A."/>
            <person name="Horton J.S."/>
            <person name="Grigoriev I.V."/>
            <person name="Woesten H.A.B."/>
        </authorList>
    </citation>
    <scope>NUCLEOTIDE SEQUENCE [LARGE SCALE GENOMIC DNA]</scope>
    <source>
        <strain evidence="2">H4-8 / FGSC 9210</strain>
    </source>
</reference>
<sequence>MCTSDVLPSELWLEVFDWALTPGAECNPYTDSYVPFHAEMDDFERLAMKRTLNLVCRLWHALTTELLYRDVVISPKSTHALHDLLERECKEHPSYGKWVRRVVLPYTSTVTKSPKPLESVDILKSCPNLEVLVRPPVNTPEPLEFEFEADDVAWPSLRRLDWYGHGEAERTGGVNSLHSVLHNAPSLRYLLVGSVGQSGDALSGVAPGNLCLPHLETLRLDGVNGMLLHQICSRWALPALTHVVLDSPALGLDIDAVWDAFGDQLEIVECGRHMRFLFGDVLTPCLGRCPNLEELNYHVFYTSAPASVEGICHKGLKTVGLHAAVNKVFSKPAEIWAHLQSHVDFIASDAMPGLKTINLYGQWRGIMRQPAFEAMWKQLVGRRCSIVYNGQVLVA</sequence>
<name>D8PP25_SCHCM</name>
<dbReference type="OrthoDB" id="3256525at2759"/>
<dbReference type="InParanoid" id="D8PP25"/>
<keyword evidence="2" id="KW-1185">Reference proteome</keyword>
<dbReference type="GeneID" id="9597471"/>
<gene>
    <name evidence="1" type="ORF">SCHCODRAFT_230452</name>
</gene>